<evidence type="ECO:0000256" key="1">
    <source>
        <dbReference type="ARBA" id="ARBA00004430"/>
    </source>
</evidence>
<organism evidence="11 12">
    <name type="scientific">Micractinium conductrix</name>
    <dbReference type="NCBI Taxonomy" id="554055"/>
    <lineage>
        <taxon>Eukaryota</taxon>
        <taxon>Viridiplantae</taxon>
        <taxon>Chlorophyta</taxon>
        <taxon>core chlorophytes</taxon>
        <taxon>Trebouxiophyceae</taxon>
        <taxon>Chlorellales</taxon>
        <taxon>Chlorellaceae</taxon>
        <taxon>Chlorella clade</taxon>
        <taxon>Micractinium</taxon>
    </lineage>
</organism>
<dbReference type="PROSITE" id="PS00845">
    <property type="entry name" value="CAP_GLY_1"/>
    <property type="match status" value="1"/>
</dbReference>
<keyword evidence="4" id="KW-0433">Leucine-rich repeat</keyword>
<dbReference type="CDD" id="cd17044">
    <property type="entry name" value="Ubl_TBCE"/>
    <property type="match status" value="1"/>
</dbReference>
<evidence type="ECO:0000256" key="4">
    <source>
        <dbReference type="ARBA" id="ARBA00022614"/>
    </source>
</evidence>
<proteinExistence type="inferred from homology"/>
<sequence>MSLPSAPGDPPRLGARVLVGGHHRATVRYVGPVDGQQGAWVGLEWDEAARGKHDGAHAGRRYFSTAQPTAGSLVRLPKFEEAVSYGRSLADAAAERYIINAGGGTSGGSGSSRPGSGDGTSPGTQQQTFLATAGHRRVAVEVHAPALDTSRRQSPSGGLAASMVAQNVSSVGSPAELQAALPSLTELDLSDNLVADWAFVAELAVALPSLHTLDLSGNRLALPSLAAGPLAPAPVSLARLQVLVLNGCGVSWQQAVGVARQLPALRELRLCRSHVASLALSQAVGPLPAAANAASSGSSGAGSAGGATPAGGDASAGGGRTAALLAAAFPRLELLDLEDNELASWHEVAVLGALPALRTLALSGNRLEAVQYTGGFALLRSLLLGGNRLAGWSAVDQLDRLPALEEARLSDNPLTAAAPASARYQCIARVARLSMLNASAVSSAERWDAEVNYLRLITDEVAAAGGDAAARAAALAAHPRFAALTKRYGELNPAAPKAAAGTALAASMAQLTISCGSRELQKKLPVSLTVGKLKLMLERLLRVKAGEQALLLVPPPDSGAQPEDITDDDSRELRYYDAADGCRLEVSTSDPAARAAALASAKAAAAASHARRMEAHEASMQQFRAEQQRLMAREPWALPEFVREKAERARRLLTEDVRYEGSADLQPTPREEQQALVAFLHSNLANLLSIGCRWYIADCFEQLREAALRLADTSSAGGTVAGLAAGGGTLLAMLVLDSMAVRNGQESADSDDASLSPEISERLAEAWQRYVRWDAGMAAAAAELEAHQRTAGFEPLLTAAQLQSCLLRRLLRRQLLLPACQRADWPEHKLECAELKAEADANRVPEQQVYGPRGRQGSRRSAAAAPGAAAAPAAGEGAGSPAAAAAAGERAADAATAAAVGDDAPAGAAAAAPRLVRPMCGLCGGRVPPFEITDCCGRVVCSDHDNYVLMSYGRNSCARNHSRYTSCAAHHNEGHGGAWKDCQTCKSDHTPYDWWTYGSNPPTLPSRSNFPDDVLDEPQPPLPRCARCDRAIDTACEGHSFSVHRELLNTLKPTPAMAPPPDASVRKGGLQQGLQQQWHRVLPLAETALPLGLLRPVAVQLL</sequence>
<dbReference type="Pfam" id="PF01302">
    <property type="entry name" value="CAP_GLY"/>
    <property type="match status" value="1"/>
</dbReference>
<keyword evidence="6" id="KW-0143">Chaperone</keyword>
<dbReference type="STRING" id="554055.A0A2P6VMR2"/>
<dbReference type="Pfam" id="PF14560">
    <property type="entry name" value="Ubiquitin_2"/>
    <property type="match status" value="1"/>
</dbReference>
<dbReference type="SUPFAM" id="SSF54236">
    <property type="entry name" value="Ubiquitin-like"/>
    <property type="match status" value="1"/>
</dbReference>
<feature type="compositionally biased region" description="Gly residues" evidence="9">
    <location>
        <begin position="103"/>
        <end position="120"/>
    </location>
</feature>
<dbReference type="Gene3D" id="3.10.20.90">
    <property type="entry name" value="Phosphatidylinositol 3-kinase Catalytic Subunit, Chain A, domain 1"/>
    <property type="match status" value="1"/>
</dbReference>
<keyword evidence="12" id="KW-1185">Reference proteome</keyword>
<dbReference type="InterPro" id="IPR044079">
    <property type="entry name" value="Ubl_TBCE"/>
</dbReference>
<dbReference type="InterPro" id="IPR036859">
    <property type="entry name" value="CAP-Gly_dom_sf"/>
</dbReference>
<evidence type="ECO:0000313" key="11">
    <source>
        <dbReference type="EMBL" id="PSC75335.1"/>
    </source>
</evidence>
<evidence type="ECO:0000256" key="6">
    <source>
        <dbReference type="ARBA" id="ARBA00023186"/>
    </source>
</evidence>
<comment type="subcellular location">
    <subcellularLocation>
        <location evidence="1">Cytoplasm</location>
        <location evidence="1">Cytoskeleton</location>
        <location evidence="1">Cilium axoneme</location>
    </subcellularLocation>
</comment>
<dbReference type="EMBL" id="LHPF02000002">
    <property type="protein sequence ID" value="PSC75335.1"/>
    <property type="molecule type" value="Genomic_DNA"/>
</dbReference>
<evidence type="ECO:0000256" key="5">
    <source>
        <dbReference type="ARBA" id="ARBA00022737"/>
    </source>
</evidence>
<accession>A0A2P6VMR2</accession>
<evidence type="ECO:0000259" key="10">
    <source>
        <dbReference type="PROSITE" id="PS50245"/>
    </source>
</evidence>
<feature type="coiled-coil region" evidence="8">
    <location>
        <begin position="606"/>
        <end position="633"/>
    </location>
</feature>
<keyword evidence="7" id="KW-0206">Cytoskeleton</keyword>
<dbReference type="Gene3D" id="3.80.10.10">
    <property type="entry name" value="Ribonuclease Inhibitor"/>
    <property type="match status" value="2"/>
</dbReference>
<dbReference type="InterPro" id="IPR029071">
    <property type="entry name" value="Ubiquitin-like_domsf"/>
</dbReference>
<dbReference type="SMART" id="SM00369">
    <property type="entry name" value="LRR_TYP"/>
    <property type="match status" value="5"/>
</dbReference>
<comment type="similarity">
    <text evidence="2">Belongs to the TBCE family.</text>
</comment>
<reference evidence="11 12" key="1">
    <citation type="journal article" date="2018" name="Plant J.">
        <title>Genome sequences of Chlorella sorokiniana UTEX 1602 and Micractinium conductrix SAG 241.80: implications to maltose excretion by a green alga.</title>
        <authorList>
            <person name="Arriola M.B."/>
            <person name="Velmurugan N."/>
            <person name="Zhang Y."/>
            <person name="Plunkett M.H."/>
            <person name="Hondzo H."/>
            <person name="Barney B.M."/>
        </authorList>
    </citation>
    <scope>NUCLEOTIDE SEQUENCE [LARGE SCALE GENOMIC DNA]</scope>
    <source>
        <strain evidence="11 12">SAG 241.80</strain>
    </source>
</reference>
<dbReference type="OrthoDB" id="5273213at2759"/>
<evidence type="ECO:0000256" key="9">
    <source>
        <dbReference type="SAM" id="MobiDB-lite"/>
    </source>
</evidence>
<dbReference type="SUPFAM" id="SSF52047">
    <property type="entry name" value="RNI-like"/>
    <property type="match status" value="1"/>
</dbReference>
<keyword evidence="3" id="KW-0963">Cytoplasm</keyword>
<feature type="region of interest" description="Disordered" evidence="9">
    <location>
        <begin position="103"/>
        <end position="127"/>
    </location>
</feature>
<dbReference type="Proteomes" id="UP000239649">
    <property type="component" value="Unassembled WGS sequence"/>
</dbReference>
<gene>
    <name evidence="11" type="ORF">C2E20_1121</name>
</gene>
<dbReference type="PANTHER" id="PTHR18849:SF0">
    <property type="entry name" value="CILIA- AND FLAGELLA-ASSOCIATED PROTEIN 410-RELATED"/>
    <property type="match status" value="1"/>
</dbReference>
<keyword evidence="5" id="KW-0677">Repeat</keyword>
<evidence type="ECO:0000256" key="3">
    <source>
        <dbReference type="ARBA" id="ARBA00022490"/>
    </source>
</evidence>
<dbReference type="GO" id="GO:0005930">
    <property type="term" value="C:axoneme"/>
    <property type="evidence" value="ECO:0007669"/>
    <property type="project" value="UniProtKB-SubCell"/>
</dbReference>
<dbReference type="InterPro" id="IPR000938">
    <property type="entry name" value="CAP-Gly_domain"/>
</dbReference>
<feature type="domain" description="CAP-Gly" evidence="10">
    <location>
        <begin position="31"/>
        <end position="75"/>
    </location>
</feature>
<evidence type="ECO:0000256" key="8">
    <source>
        <dbReference type="SAM" id="Coils"/>
    </source>
</evidence>
<protein>
    <submittedName>
        <fullName evidence="11">Tubulin-folding cofactor E</fullName>
    </submittedName>
</protein>
<evidence type="ECO:0000313" key="12">
    <source>
        <dbReference type="Proteomes" id="UP000239649"/>
    </source>
</evidence>
<dbReference type="SMART" id="SM01052">
    <property type="entry name" value="CAP_GLY"/>
    <property type="match status" value="1"/>
</dbReference>
<dbReference type="PROSITE" id="PS50245">
    <property type="entry name" value="CAP_GLY_2"/>
    <property type="match status" value="1"/>
</dbReference>
<keyword evidence="8" id="KW-0175">Coiled coil</keyword>
<evidence type="ECO:0000256" key="2">
    <source>
        <dbReference type="ARBA" id="ARBA00006286"/>
    </source>
</evidence>
<feature type="compositionally biased region" description="Low complexity" evidence="9">
    <location>
        <begin position="851"/>
        <end position="880"/>
    </location>
</feature>
<comment type="caution">
    <text evidence="11">The sequence shown here is derived from an EMBL/GenBank/DDBJ whole genome shotgun (WGS) entry which is preliminary data.</text>
</comment>
<dbReference type="InterPro" id="IPR003591">
    <property type="entry name" value="Leu-rich_rpt_typical-subtyp"/>
</dbReference>
<evidence type="ECO:0000256" key="7">
    <source>
        <dbReference type="ARBA" id="ARBA00023212"/>
    </source>
</evidence>
<dbReference type="Gene3D" id="2.30.30.190">
    <property type="entry name" value="CAP Gly-rich-like domain"/>
    <property type="match status" value="1"/>
</dbReference>
<dbReference type="PANTHER" id="PTHR18849">
    <property type="entry name" value="LEUCINE RICH REPEAT PROTEIN"/>
    <property type="match status" value="1"/>
</dbReference>
<feature type="region of interest" description="Disordered" evidence="9">
    <location>
        <begin position="843"/>
        <end position="880"/>
    </location>
</feature>
<dbReference type="InterPro" id="IPR000626">
    <property type="entry name" value="Ubiquitin-like_dom"/>
</dbReference>
<name>A0A2P6VMR2_9CHLO</name>
<dbReference type="SUPFAM" id="SSF74924">
    <property type="entry name" value="Cap-Gly domain"/>
    <property type="match status" value="1"/>
</dbReference>
<dbReference type="InterPro" id="IPR032675">
    <property type="entry name" value="LRR_dom_sf"/>
</dbReference>
<dbReference type="AlphaFoldDB" id="A0A2P6VMR2"/>